<dbReference type="AlphaFoldDB" id="A0A921RT68"/>
<accession>A0A921RT68</accession>
<comment type="caution">
    <text evidence="2">The sequence shown here is derived from an EMBL/GenBank/DDBJ whole genome shotgun (WGS) entry which is preliminary data.</text>
</comment>
<reference evidence="2" key="1">
    <citation type="journal article" date="2019" name="BMC Genomics">
        <title>A new reference genome for Sorghum bicolor reveals high levels of sequence similarity between sweet and grain genotypes: implications for the genetics of sugar metabolism.</title>
        <authorList>
            <person name="Cooper E.A."/>
            <person name="Brenton Z.W."/>
            <person name="Flinn B.S."/>
            <person name="Jenkins J."/>
            <person name="Shu S."/>
            <person name="Flowers D."/>
            <person name="Luo F."/>
            <person name="Wang Y."/>
            <person name="Xia P."/>
            <person name="Barry K."/>
            <person name="Daum C."/>
            <person name="Lipzen A."/>
            <person name="Yoshinaga Y."/>
            <person name="Schmutz J."/>
            <person name="Saski C."/>
            <person name="Vermerris W."/>
            <person name="Kresovich S."/>
        </authorList>
    </citation>
    <scope>NUCLEOTIDE SEQUENCE</scope>
</reference>
<protein>
    <submittedName>
        <fullName evidence="2">Uncharacterized protein</fullName>
    </submittedName>
</protein>
<proteinExistence type="predicted"/>
<dbReference type="Proteomes" id="UP000807115">
    <property type="component" value="Chromosome 2"/>
</dbReference>
<evidence type="ECO:0000256" key="1">
    <source>
        <dbReference type="SAM" id="MobiDB-lite"/>
    </source>
</evidence>
<feature type="region of interest" description="Disordered" evidence="1">
    <location>
        <begin position="1"/>
        <end position="98"/>
    </location>
</feature>
<evidence type="ECO:0000313" key="3">
    <source>
        <dbReference type="Proteomes" id="UP000807115"/>
    </source>
</evidence>
<reference evidence="2" key="2">
    <citation type="submission" date="2020-10" db="EMBL/GenBank/DDBJ databases">
        <authorList>
            <person name="Cooper E.A."/>
            <person name="Brenton Z.W."/>
            <person name="Flinn B.S."/>
            <person name="Jenkins J."/>
            <person name="Shu S."/>
            <person name="Flowers D."/>
            <person name="Luo F."/>
            <person name="Wang Y."/>
            <person name="Xia P."/>
            <person name="Barry K."/>
            <person name="Daum C."/>
            <person name="Lipzen A."/>
            <person name="Yoshinaga Y."/>
            <person name="Schmutz J."/>
            <person name="Saski C."/>
            <person name="Vermerris W."/>
            <person name="Kresovich S."/>
        </authorList>
    </citation>
    <scope>NUCLEOTIDE SEQUENCE</scope>
</reference>
<feature type="compositionally biased region" description="Gly residues" evidence="1">
    <location>
        <begin position="55"/>
        <end position="65"/>
    </location>
</feature>
<feature type="compositionally biased region" description="Basic and acidic residues" evidence="1">
    <location>
        <begin position="8"/>
        <end position="21"/>
    </location>
</feature>
<gene>
    <name evidence="2" type="ORF">BDA96_02G423000</name>
</gene>
<name>A0A921RT68_SORBI</name>
<sequence length="98" mass="10476">MATGIGRSEGEGRRWHGEELHHGRRHVRRERGSSSGVGRSRAMAAVPASVRKGRGIAGWGGGSRGAGRSRRAQMTLGEGKERFGRGGTTRATLDGVRR</sequence>
<dbReference type="EMBL" id="CM027681">
    <property type="protein sequence ID" value="KAG0546149.1"/>
    <property type="molecule type" value="Genomic_DNA"/>
</dbReference>
<evidence type="ECO:0000313" key="2">
    <source>
        <dbReference type="EMBL" id="KAG0546149.1"/>
    </source>
</evidence>
<organism evidence="2 3">
    <name type="scientific">Sorghum bicolor</name>
    <name type="common">Sorghum</name>
    <name type="synonym">Sorghum vulgare</name>
    <dbReference type="NCBI Taxonomy" id="4558"/>
    <lineage>
        <taxon>Eukaryota</taxon>
        <taxon>Viridiplantae</taxon>
        <taxon>Streptophyta</taxon>
        <taxon>Embryophyta</taxon>
        <taxon>Tracheophyta</taxon>
        <taxon>Spermatophyta</taxon>
        <taxon>Magnoliopsida</taxon>
        <taxon>Liliopsida</taxon>
        <taxon>Poales</taxon>
        <taxon>Poaceae</taxon>
        <taxon>PACMAD clade</taxon>
        <taxon>Panicoideae</taxon>
        <taxon>Andropogonodae</taxon>
        <taxon>Andropogoneae</taxon>
        <taxon>Sorghinae</taxon>
        <taxon>Sorghum</taxon>
    </lineage>
</organism>